<dbReference type="AlphaFoldDB" id="A0A154BPG0"/>
<dbReference type="GO" id="GO:0071555">
    <property type="term" value="P:cell wall organization"/>
    <property type="evidence" value="ECO:0007669"/>
    <property type="project" value="UniProtKB-UniRule"/>
</dbReference>
<evidence type="ECO:0000256" key="5">
    <source>
        <dbReference type="ARBA" id="ARBA00022801"/>
    </source>
</evidence>
<dbReference type="InterPro" id="IPR050979">
    <property type="entry name" value="LD-transpeptidase"/>
</dbReference>
<dbReference type="OrthoDB" id="9787225at2"/>
<keyword evidence="3" id="KW-0328">Glycosyltransferase</keyword>
<accession>A0A154BPG0</accession>
<feature type="active site" description="Nucleophile" evidence="9">
    <location>
        <position position="86"/>
    </location>
</feature>
<evidence type="ECO:0000259" key="10">
    <source>
        <dbReference type="PROSITE" id="PS52029"/>
    </source>
</evidence>
<dbReference type="UniPathway" id="UPA00219"/>
<dbReference type="RefSeq" id="WP_066243676.1">
    <property type="nucleotide sequence ID" value="NZ_LSGP01000020.1"/>
</dbReference>
<name>A0A154BPG0_ANASB</name>
<dbReference type="GO" id="GO:0005576">
    <property type="term" value="C:extracellular region"/>
    <property type="evidence" value="ECO:0007669"/>
    <property type="project" value="TreeGrafter"/>
</dbReference>
<dbReference type="SUPFAM" id="SSF141523">
    <property type="entry name" value="L,D-transpeptidase catalytic domain-like"/>
    <property type="match status" value="1"/>
</dbReference>
<evidence type="ECO:0000256" key="7">
    <source>
        <dbReference type="ARBA" id="ARBA00022984"/>
    </source>
</evidence>
<dbReference type="Pfam" id="PF03734">
    <property type="entry name" value="YkuD"/>
    <property type="match status" value="1"/>
</dbReference>
<dbReference type="PROSITE" id="PS52029">
    <property type="entry name" value="LD_TPASE"/>
    <property type="match status" value="1"/>
</dbReference>
<dbReference type="GO" id="GO:0018104">
    <property type="term" value="P:peptidoglycan-protein cross-linking"/>
    <property type="evidence" value="ECO:0007669"/>
    <property type="project" value="TreeGrafter"/>
</dbReference>
<dbReference type="PANTHER" id="PTHR30582">
    <property type="entry name" value="L,D-TRANSPEPTIDASE"/>
    <property type="match status" value="1"/>
</dbReference>
<evidence type="ECO:0000256" key="9">
    <source>
        <dbReference type="PROSITE-ProRule" id="PRU01373"/>
    </source>
</evidence>
<dbReference type="GO" id="GO:0016757">
    <property type="term" value="F:glycosyltransferase activity"/>
    <property type="evidence" value="ECO:0007669"/>
    <property type="project" value="UniProtKB-KW"/>
</dbReference>
<dbReference type="Proteomes" id="UP000076268">
    <property type="component" value="Unassembled WGS sequence"/>
</dbReference>
<dbReference type="EMBL" id="LSGP01000020">
    <property type="protein sequence ID" value="KYZ75826.1"/>
    <property type="molecule type" value="Genomic_DNA"/>
</dbReference>
<comment type="pathway">
    <text evidence="1 9">Cell wall biogenesis; peptidoglycan biosynthesis.</text>
</comment>
<evidence type="ECO:0000313" key="11">
    <source>
        <dbReference type="EMBL" id="KYZ75826.1"/>
    </source>
</evidence>
<dbReference type="PANTHER" id="PTHR30582:SF24">
    <property type="entry name" value="L,D-TRANSPEPTIDASE ERFK_SRFK-RELATED"/>
    <property type="match status" value="1"/>
</dbReference>
<dbReference type="InterPro" id="IPR005490">
    <property type="entry name" value="LD_TPept_cat_dom"/>
</dbReference>
<feature type="active site" description="Proton donor/acceptor" evidence="9">
    <location>
        <position position="70"/>
    </location>
</feature>
<reference evidence="11 12" key="1">
    <citation type="submission" date="2016-02" db="EMBL/GenBank/DDBJ databases">
        <title>Anaerosporomusa subterraneum gen. nov., sp. nov., a spore-forming obligate anaerobe isolated from saprolite.</title>
        <authorList>
            <person name="Choi J.K."/>
            <person name="Shah M."/>
            <person name="Yee N."/>
        </authorList>
    </citation>
    <scope>NUCLEOTIDE SEQUENCE [LARGE SCALE GENOMIC DNA]</scope>
    <source>
        <strain evidence="11 12">RU4</strain>
    </source>
</reference>
<proteinExistence type="inferred from homology"/>
<keyword evidence="4" id="KW-0808">Transferase</keyword>
<evidence type="ECO:0000313" key="12">
    <source>
        <dbReference type="Proteomes" id="UP000076268"/>
    </source>
</evidence>
<feature type="domain" description="L,D-TPase catalytic" evidence="10">
    <location>
        <begin position="3"/>
        <end position="110"/>
    </location>
</feature>
<keyword evidence="12" id="KW-1185">Reference proteome</keyword>
<keyword evidence="8 9" id="KW-0961">Cell wall biogenesis/degradation</keyword>
<evidence type="ECO:0000256" key="4">
    <source>
        <dbReference type="ARBA" id="ARBA00022679"/>
    </source>
</evidence>
<organism evidence="11 12">
    <name type="scientific">Anaerosporomusa subterranea</name>
    <dbReference type="NCBI Taxonomy" id="1794912"/>
    <lineage>
        <taxon>Bacteria</taxon>
        <taxon>Bacillati</taxon>
        <taxon>Bacillota</taxon>
        <taxon>Negativicutes</taxon>
        <taxon>Acetonemataceae</taxon>
        <taxon>Anaerosporomusa</taxon>
    </lineage>
</organism>
<keyword evidence="5" id="KW-0378">Hydrolase</keyword>
<dbReference type="Gene3D" id="2.40.440.10">
    <property type="entry name" value="L,D-transpeptidase catalytic domain-like"/>
    <property type="match status" value="1"/>
</dbReference>
<dbReference type="CDD" id="cd16913">
    <property type="entry name" value="YkuD_like"/>
    <property type="match status" value="1"/>
</dbReference>
<comment type="caution">
    <text evidence="11">The sequence shown here is derived from an EMBL/GenBank/DDBJ whole genome shotgun (WGS) entry which is preliminary data.</text>
</comment>
<comment type="similarity">
    <text evidence="2">Belongs to the YkuD family.</text>
</comment>
<sequence length="111" mass="11784">MAYSITISLSARQLRLYQDRALIRSYPIGVGKSTTPTPIGTFAIASKNPNPGGPFGAMWLGLSVPHYGIHGTNNPASIGGFVSHGCIRMHNRDVLAVARIVPLGTQVTIGR</sequence>
<evidence type="ECO:0000256" key="3">
    <source>
        <dbReference type="ARBA" id="ARBA00022676"/>
    </source>
</evidence>
<gene>
    <name evidence="11" type="ORF">AXX12_11555</name>
</gene>
<keyword evidence="7 9" id="KW-0573">Peptidoglycan synthesis</keyword>
<keyword evidence="6 9" id="KW-0133">Cell shape</keyword>
<dbReference type="GO" id="GO:0008360">
    <property type="term" value="P:regulation of cell shape"/>
    <property type="evidence" value="ECO:0007669"/>
    <property type="project" value="UniProtKB-UniRule"/>
</dbReference>
<evidence type="ECO:0000256" key="1">
    <source>
        <dbReference type="ARBA" id="ARBA00004752"/>
    </source>
</evidence>
<protein>
    <recommendedName>
        <fullName evidence="10">L,D-TPase catalytic domain-containing protein</fullName>
    </recommendedName>
</protein>
<evidence type="ECO:0000256" key="8">
    <source>
        <dbReference type="ARBA" id="ARBA00023316"/>
    </source>
</evidence>
<dbReference type="InterPro" id="IPR038063">
    <property type="entry name" value="Transpep_catalytic_dom"/>
</dbReference>
<evidence type="ECO:0000256" key="2">
    <source>
        <dbReference type="ARBA" id="ARBA00005992"/>
    </source>
</evidence>
<dbReference type="GO" id="GO:0071972">
    <property type="term" value="F:peptidoglycan L,D-transpeptidase activity"/>
    <property type="evidence" value="ECO:0007669"/>
    <property type="project" value="TreeGrafter"/>
</dbReference>
<evidence type="ECO:0000256" key="6">
    <source>
        <dbReference type="ARBA" id="ARBA00022960"/>
    </source>
</evidence>